<comment type="caution">
    <text evidence="4">The sequence shown here is derived from an EMBL/GenBank/DDBJ whole genome shotgun (WGS) entry which is preliminary data.</text>
</comment>
<keyword evidence="5" id="KW-1185">Reference proteome</keyword>
<evidence type="ECO:0000313" key="5">
    <source>
        <dbReference type="Proteomes" id="UP001500610"/>
    </source>
</evidence>
<accession>A0ABP9HMI8</accession>
<proteinExistence type="predicted"/>
<dbReference type="Gene3D" id="3.10.129.10">
    <property type="entry name" value="Hotdog Thioesterase"/>
    <property type="match status" value="1"/>
</dbReference>
<dbReference type="SUPFAM" id="SSF54637">
    <property type="entry name" value="Thioesterase/thiol ester dehydrase-isomerase"/>
    <property type="match status" value="1"/>
</dbReference>
<evidence type="ECO:0000256" key="2">
    <source>
        <dbReference type="SAM" id="MobiDB-lite"/>
    </source>
</evidence>
<dbReference type="PANTHER" id="PTHR42856:SF1">
    <property type="entry name" value="ACYL-COENZYME A THIOESTERASE PAAI"/>
    <property type="match status" value="1"/>
</dbReference>
<evidence type="ECO:0000313" key="4">
    <source>
        <dbReference type="EMBL" id="GAA4973773.1"/>
    </source>
</evidence>
<feature type="domain" description="Thioesterase" evidence="3">
    <location>
        <begin position="55"/>
        <end position="125"/>
    </location>
</feature>
<keyword evidence="1" id="KW-0378">Hydrolase</keyword>
<name>A0ABP9HMI8_9ACTN</name>
<organism evidence="4 5">
    <name type="scientific">Streptomyces hyderabadensis</name>
    <dbReference type="NCBI Taxonomy" id="598549"/>
    <lineage>
        <taxon>Bacteria</taxon>
        <taxon>Bacillati</taxon>
        <taxon>Actinomycetota</taxon>
        <taxon>Actinomycetes</taxon>
        <taxon>Kitasatosporales</taxon>
        <taxon>Streptomycetaceae</taxon>
        <taxon>Streptomyces</taxon>
    </lineage>
</organism>
<gene>
    <name evidence="4" type="primary">paaI</name>
    <name evidence="4" type="ORF">GCM10023257_07830</name>
</gene>
<dbReference type="NCBIfam" id="TIGR02286">
    <property type="entry name" value="PaaD"/>
    <property type="match status" value="1"/>
</dbReference>
<dbReference type="InterPro" id="IPR029069">
    <property type="entry name" value="HotDog_dom_sf"/>
</dbReference>
<dbReference type="PANTHER" id="PTHR42856">
    <property type="entry name" value="ACYL-COENZYME A THIOESTERASE PAAI"/>
    <property type="match status" value="1"/>
</dbReference>
<evidence type="ECO:0000256" key="1">
    <source>
        <dbReference type="ARBA" id="ARBA00022801"/>
    </source>
</evidence>
<dbReference type="Proteomes" id="UP001500610">
    <property type="component" value="Unassembled WGS sequence"/>
</dbReference>
<dbReference type="InterPro" id="IPR052723">
    <property type="entry name" value="Acyl-CoA_thioesterase_PaaI"/>
</dbReference>
<dbReference type="Pfam" id="PF03061">
    <property type="entry name" value="4HBT"/>
    <property type="match status" value="1"/>
</dbReference>
<evidence type="ECO:0000259" key="3">
    <source>
        <dbReference type="Pfam" id="PF03061"/>
    </source>
</evidence>
<reference evidence="5" key="1">
    <citation type="journal article" date="2019" name="Int. J. Syst. Evol. Microbiol.">
        <title>The Global Catalogue of Microorganisms (GCM) 10K type strain sequencing project: providing services to taxonomists for standard genome sequencing and annotation.</title>
        <authorList>
            <consortium name="The Broad Institute Genomics Platform"/>
            <consortium name="The Broad Institute Genome Sequencing Center for Infectious Disease"/>
            <person name="Wu L."/>
            <person name="Ma J."/>
        </authorList>
    </citation>
    <scope>NUCLEOTIDE SEQUENCE [LARGE SCALE GENOMIC DNA]</scope>
    <source>
        <strain evidence="5">JCM 17657</strain>
    </source>
</reference>
<dbReference type="CDD" id="cd03443">
    <property type="entry name" value="PaaI_thioesterase"/>
    <property type="match status" value="1"/>
</dbReference>
<dbReference type="EMBL" id="BAABIV010000003">
    <property type="protein sequence ID" value="GAA4973773.1"/>
    <property type="molecule type" value="Genomic_DNA"/>
</dbReference>
<protein>
    <submittedName>
        <fullName evidence="4">Hydroxyphenylacetyl-CoA thioesterase PaaI</fullName>
    </submittedName>
</protein>
<dbReference type="NCBIfam" id="TIGR00369">
    <property type="entry name" value="unchar_dom_1"/>
    <property type="match status" value="1"/>
</dbReference>
<dbReference type="InterPro" id="IPR006683">
    <property type="entry name" value="Thioestr_dom"/>
</dbReference>
<dbReference type="InterPro" id="IPR003736">
    <property type="entry name" value="PAAI_dom"/>
</dbReference>
<dbReference type="InterPro" id="IPR011973">
    <property type="entry name" value="PaaD"/>
</dbReference>
<feature type="region of interest" description="Disordered" evidence="2">
    <location>
        <begin position="130"/>
        <end position="162"/>
    </location>
</feature>
<sequence>MVGTVSQATEQTPTEAMFRADEASRGLGIELVDHGAGRAVVRMTVTPAMVNGHRIAHGGFLFLLADTAFACACNSHGPVTVAAGADIVFVAPAREGDVLVALAEERARYGRSGIYDVSVRRGDEVIAEFRGRSRSVRDDGRGRGARDDTARETPGTTTKESR</sequence>
<feature type="compositionally biased region" description="Basic and acidic residues" evidence="2">
    <location>
        <begin position="130"/>
        <end position="151"/>
    </location>
</feature>